<dbReference type="EMBL" id="JAACJN010000008">
    <property type="protein sequence ID" value="KAF5391766.1"/>
    <property type="molecule type" value="Genomic_DNA"/>
</dbReference>
<proteinExistence type="predicted"/>
<keyword evidence="3" id="KW-1185">Reference proteome</keyword>
<evidence type="ECO:0000256" key="1">
    <source>
        <dbReference type="SAM" id="Phobius"/>
    </source>
</evidence>
<accession>A0A8H5HYL6</accession>
<evidence type="ECO:0000313" key="2">
    <source>
        <dbReference type="EMBL" id="KAF5391766.1"/>
    </source>
</evidence>
<comment type="caution">
    <text evidence="2">The sequence shown here is derived from an EMBL/GenBank/DDBJ whole genome shotgun (WGS) entry which is preliminary data.</text>
</comment>
<evidence type="ECO:0000313" key="3">
    <source>
        <dbReference type="Proteomes" id="UP000518752"/>
    </source>
</evidence>
<feature type="transmembrane region" description="Helical" evidence="1">
    <location>
        <begin position="50"/>
        <end position="69"/>
    </location>
</feature>
<keyword evidence="1" id="KW-1133">Transmembrane helix</keyword>
<name>A0A8H5HYL6_9AGAR</name>
<sequence length="234" mass="26012">MVSRTLIGFWALFDVCLLAGGVISIVFSFIFRKPDLLLNLAISMADLTAALVLGIMLCITFVFSIGAIVQKNHVTIGLVILNYLLIIDAIAVLVAGTYVWFFSLRQRNEFHVLYQQLPASSRVVIQDKFSCCGYFNGSDAVENAGTFCTQSQIAFTNSLDPTDVNNAANFCVGKVTAFTDYALNNIFSWYFRSCYGFMPIILGLLLLSLCVINMRKEDERFKKIDAKRGGRGFV</sequence>
<dbReference type="OrthoDB" id="2279611at2759"/>
<evidence type="ECO:0008006" key="4">
    <source>
        <dbReference type="Google" id="ProtNLM"/>
    </source>
</evidence>
<gene>
    <name evidence="2" type="ORF">D9757_001711</name>
</gene>
<feature type="transmembrane region" description="Helical" evidence="1">
    <location>
        <begin position="7"/>
        <end position="30"/>
    </location>
</feature>
<reference evidence="2 3" key="1">
    <citation type="journal article" date="2020" name="ISME J.">
        <title>Uncovering the hidden diversity of litter-decomposition mechanisms in mushroom-forming fungi.</title>
        <authorList>
            <person name="Floudas D."/>
            <person name="Bentzer J."/>
            <person name="Ahren D."/>
            <person name="Johansson T."/>
            <person name="Persson P."/>
            <person name="Tunlid A."/>
        </authorList>
    </citation>
    <scope>NUCLEOTIDE SEQUENCE [LARGE SCALE GENOMIC DNA]</scope>
    <source>
        <strain evidence="2 3">CBS 406.79</strain>
    </source>
</reference>
<dbReference type="AlphaFoldDB" id="A0A8H5HYL6"/>
<keyword evidence="1" id="KW-0812">Transmembrane</keyword>
<organism evidence="2 3">
    <name type="scientific">Collybiopsis confluens</name>
    <dbReference type="NCBI Taxonomy" id="2823264"/>
    <lineage>
        <taxon>Eukaryota</taxon>
        <taxon>Fungi</taxon>
        <taxon>Dikarya</taxon>
        <taxon>Basidiomycota</taxon>
        <taxon>Agaricomycotina</taxon>
        <taxon>Agaricomycetes</taxon>
        <taxon>Agaricomycetidae</taxon>
        <taxon>Agaricales</taxon>
        <taxon>Marasmiineae</taxon>
        <taxon>Omphalotaceae</taxon>
        <taxon>Collybiopsis</taxon>
    </lineage>
</organism>
<feature type="transmembrane region" description="Helical" evidence="1">
    <location>
        <begin position="81"/>
        <end position="101"/>
    </location>
</feature>
<protein>
    <recommendedName>
        <fullName evidence="4">Tetraspanin</fullName>
    </recommendedName>
</protein>
<keyword evidence="1" id="KW-0472">Membrane</keyword>
<dbReference type="Proteomes" id="UP000518752">
    <property type="component" value="Unassembled WGS sequence"/>
</dbReference>
<feature type="transmembrane region" description="Helical" evidence="1">
    <location>
        <begin position="189"/>
        <end position="212"/>
    </location>
</feature>